<name>A0A265UZW4_9FLAO</name>
<keyword evidence="3" id="KW-1185">Reference proteome</keyword>
<proteinExistence type="predicted"/>
<dbReference type="Gene3D" id="3.40.1420.30">
    <property type="match status" value="1"/>
</dbReference>
<reference evidence="2 3" key="1">
    <citation type="submission" date="2017-05" db="EMBL/GenBank/DDBJ databases">
        <title>The draft genome sequence of Idiomarina salinarum WNB302.</title>
        <authorList>
            <person name="Sun Y."/>
            <person name="Chen B."/>
            <person name="Du Z."/>
        </authorList>
    </citation>
    <scope>NUCLEOTIDE SEQUENCE [LARGE SCALE GENOMIC DNA]</scope>
    <source>
        <strain evidence="2 3">WNB302</strain>
    </source>
</reference>
<keyword evidence="1" id="KW-0732">Signal</keyword>
<gene>
    <name evidence="2" type="ORF">CA834_00380</name>
</gene>
<dbReference type="OrthoDB" id="943438at2"/>
<accession>A0A265UZW4</accession>
<feature type="chain" id="PRO_5012808669" evidence="1">
    <location>
        <begin position="22"/>
        <end position="193"/>
    </location>
</feature>
<dbReference type="Proteomes" id="UP000216840">
    <property type="component" value="Unassembled WGS sequence"/>
</dbReference>
<feature type="signal peptide" evidence="1">
    <location>
        <begin position="1"/>
        <end position="21"/>
    </location>
</feature>
<comment type="caution">
    <text evidence="2">The sequence shown here is derived from an EMBL/GenBank/DDBJ whole genome shotgun (WGS) entry which is preliminary data.</text>
</comment>
<sequence length="193" mass="22809">MKLIATALFIFIFSSIVFSQAKDEREERITLKEFPEPAISLIKNLPKNCKKFKFYRETDGTHKSFEAKFKYKKHLYSIEFNLKGIVEDIEQNIKFKEIDHDIKSKISNYFDGNFSKVKIIKTQKQYLLIPDIDHSTQTRDILTKEDKSHTNYEIIAEVQTNNKREFREFTFSGSGEIIAFRILNATSYEHVLY</sequence>
<dbReference type="EMBL" id="NGJN01000001">
    <property type="protein sequence ID" value="OZV70607.1"/>
    <property type="molecule type" value="Genomic_DNA"/>
</dbReference>
<dbReference type="SUPFAM" id="SSF160574">
    <property type="entry name" value="BT0923-like"/>
    <property type="match status" value="1"/>
</dbReference>
<dbReference type="AlphaFoldDB" id="A0A265UZW4"/>
<evidence type="ECO:0000313" key="2">
    <source>
        <dbReference type="EMBL" id="OZV70607.1"/>
    </source>
</evidence>
<evidence type="ECO:0000313" key="3">
    <source>
        <dbReference type="Proteomes" id="UP000216840"/>
    </source>
</evidence>
<organism evidence="2 3">
    <name type="scientific">Winogradskyella aurantia</name>
    <dbReference type="NCBI Taxonomy" id="1915063"/>
    <lineage>
        <taxon>Bacteria</taxon>
        <taxon>Pseudomonadati</taxon>
        <taxon>Bacteroidota</taxon>
        <taxon>Flavobacteriia</taxon>
        <taxon>Flavobacteriales</taxon>
        <taxon>Flavobacteriaceae</taxon>
        <taxon>Winogradskyella</taxon>
    </lineage>
</organism>
<evidence type="ECO:0000256" key="1">
    <source>
        <dbReference type="SAM" id="SignalP"/>
    </source>
</evidence>
<protein>
    <submittedName>
        <fullName evidence="2">Uncharacterized protein</fullName>
    </submittedName>
</protein>
<dbReference type="RefSeq" id="WP_094966683.1">
    <property type="nucleotide sequence ID" value="NZ_NGJN01000001.1"/>
</dbReference>